<dbReference type="Gene3D" id="1.10.10.60">
    <property type="entry name" value="Homeodomain-like"/>
    <property type="match status" value="2"/>
</dbReference>
<dbReference type="PANTHER" id="PTHR43130:SF3">
    <property type="entry name" value="HTH-TYPE TRANSCRIPTIONAL REGULATOR RV1931C"/>
    <property type="match status" value="1"/>
</dbReference>
<keyword evidence="6" id="KW-1185">Reference proteome</keyword>
<dbReference type="Pfam" id="PF01965">
    <property type="entry name" value="DJ-1_PfpI"/>
    <property type="match status" value="1"/>
</dbReference>
<dbReference type="InterPro" id="IPR009057">
    <property type="entry name" value="Homeodomain-like_sf"/>
</dbReference>
<dbReference type="PROSITE" id="PS01124">
    <property type="entry name" value="HTH_ARAC_FAMILY_2"/>
    <property type="match status" value="1"/>
</dbReference>
<dbReference type="InterPro" id="IPR018060">
    <property type="entry name" value="HTH_AraC"/>
</dbReference>
<dbReference type="SUPFAM" id="SSF52317">
    <property type="entry name" value="Class I glutamine amidotransferase-like"/>
    <property type="match status" value="1"/>
</dbReference>
<dbReference type="PANTHER" id="PTHR43130">
    <property type="entry name" value="ARAC-FAMILY TRANSCRIPTIONAL REGULATOR"/>
    <property type="match status" value="1"/>
</dbReference>
<evidence type="ECO:0000259" key="4">
    <source>
        <dbReference type="PROSITE" id="PS01124"/>
    </source>
</evidence>
<evidence type="ECO:0000256" key="1">
    <source>
        <dbReference type="ARBA" id="ARBA00023015"/>
    </source>
</evidence>
<name>A0ABM7TWZ8_9BURK</name>
<proteinExistence type="predicted"/>
<reference evidence="5 6" key="1">
    <citation type="journal article" date="2022" name="Front. Microbiol.">
        <title>Identification and characterization of a novel class of self-sufficient cytochrome P450 hydroxylase involved in cyclohexanecarboxylate degradation in Paraburkholderia terrae strain KU-64.</title>
        <authorList>
            <person name="Yamamoto T."/>
            <person name="Hasegawa Y."/>
            <person name="Iwaki H."/>
        </authorList>
    </citation>
    <scope>NUCLEOTIDE SEQUENCE [LARGE SCALE GENOMIC DNA]</scope>
    <source>
        <strain evidence="5 6">KU-64</strain>
    </source>
</reference>
<dbReference type="CDD" id="cd03137">
    <property type="entry name" value="GATase1_AraC_1"/>
    <property type="match status" value="1"/>
</dbReference>
<feature type="domain" description="HTH araC/xylS-type" evidence="4">
    <location>
        <begin position="217"/>
        <end position="315"/>
    </location>
</feature>
<dbReference type="EMBL" id="AP024957">
    <property type="protein sequence ID" value="BCZ83370.1"/>
    <property type="molecule type" value="Genomic_DNA"/>
</dbReference>
<dbReference type="Gene3D" id="3.40.50.880">
    <property type="match status" value="1"/>
</dbReference>
<evidence type="ECO:0000313" key="5">
    <source>
        <dbReference type="EMBL" id="BCZ83370.1"/>
    </source>
</evidence>
<dbReference type="InterPro" id="IPR052158">
    <property type="entry name" value="INH-QAR"/>
</dbReference>
<dbReference type="InterPro" id="IPR029062">
    <property type="entry name" value="Class_I_gatase-like"/>
</dbReference>
<dbReference type="InterPro" id="IPR002818">
    <property type="entry name" value="DJ-1/PfpI"/>
</dbReference>
<dbReference type="SMART" id="SM00342">
    <property type="entry name" value="HTH_ARAC"/>
    <property type="match status" value="1"/>
</dbReference>
<keyword evidence="2" id="KW-0238">DNA-binding</keyword>
<dbReference type="Pfam" id="PF12833">
    <property type="entry name" value="HTH_18"/>
    <property type="match status" value="1"/>
</dbReference>
<dbReference type="Proteomes" id="UP001319874">
    <property type="component" value="Chromosome 3"/>
</dbReference>
<evidence type="ECO:0000313" key="6">
    <source>
        <dbReference type="Proteomes" id="UP001319874"/>
    </source>
</evidence>
<accession>A0ABM7TWZ8</accession>
<evidence type="ECO:0000256" key="2">
    <source>
        <dbReference type="ARBA" id="ARBA00023125"/>
    </source>
</evidence>
<protein>
    <submittedName>
        <fullName evidence="5">AraC family transcriptional regulator</fullName>
    </submittedName>
</protein>
<dbReference type="SUPFAM" id="SSF46689">
    <property type="entry name" value="Homeodomain-like"/>
    <property type="match status" value="2"/>
</dbReference>
<organism evidence="5 6">
    <name type="scientific">Paraburkholderia terrae</name>
    <dbReference type="NCBI Taxonomy" id="311230"/>
    <lineage>
        <taxon>Bacteria</taxon>
        <taxon>Pseudomonadati</taxon>
        <taxon>Pseudomonadota</taxon>
        <taxon>Betaproteobacteria</taxon>
        <taxon>Burkholderiales</taxon>
        <taxon>Burkholderiaceae</taxon>
        <taxon>Paraburkholderia</taxon>
    </lineage>
</organism>
<keyword evidence="3" id="KW-0804">Transcription</keyword>
<gene>
    <name evidence="5" type="ORF">PTKU64_70450</name>
</gene>
<evidence type="ECO:0000256" key="3">
    <source>
        <dbReference type="ARBA" id="ARBA00023163"/>
    </source>
</evidence>
<dbReference type="InterPro" id="IPR018062">
    <property type="entry name" value="HTH_AraC-typ_CS"/>
</dbReference>
<keyword evidence="1" id="KW-0805">Transcription regulation</keyword>
<dbReference type="PROSITE" id="PS00041">
    <property type="entry name" value="HTH_ARAC_FAMILY_1"/>
    <property type="match status" value="1"/>
</dbReference>
<sequence>MMRIALLVFPGVQMLDLAGPMDVFTEANCQLGDPNAYALLTVAPTLETIFASNGMRFLPDASIADTPCDIDTLLVAGSPRIYEYEENGELIAWLVGQSRYVRRLGSVCSGAFLLARAGLLTGRRATTHWNSAARLAKNYPNVRVEPDHIFVKDGPVYTSAGVTAGMDLALALVEEDHGRGVALRVARELVMFVKRPGGQSQYSLHLAAQVTERSPLRDIQESILNDLSADLSVEVLAGRAGMSVRNFSRMFKRETGTTPGDFVEIARVQAARRMLEESDTPLKKVAYVCGFSDQNSLRRAFIRRLGVTPIEYRQRFRGEGPALLETVRQAIAAT</sequence>